<dbReference type="eggNOG" id="ENOG502QR4D">
    <property type="taxonomic scope" value="Eukaryota"/>
</dbReference>
<name>K1X0D2_MARBU</name>
<dbReference type="AlphaFoldDB" id="K1X0D2"/>
<dbReference type="PRINTS" id="PR00133">
    <property type="entry name" value="GLHYDRLASE3"/>
</dbReference>
<dbReference type="InParanoid" id="K1X0D2"/>
<dbReference type="Pfam" id="PF00933">
    <property type="entry name" value="Glyco_hydro_3"/>
    <property type="match status" value="1"/>
</dbReference>
<evidence type="ECO:0000313" key="10">
    <source>
        <dbReference type="EMBL" id="EKD18442.1"/>
    </source>
</evidence>
<evidence type="ECO:0000256" key="6">
    <source>
        <dbReference type="ARBA" id="ARBA00023180"/>
    </source>
</evidence>
<dbReference type="PANTHER" id="PTHR42715">
    <property type="entry name" value="BETA-GLUCOSIDASE"/>
    <property type="match status" value="1"/>
</dbReference>
<comment type="pathway">
    <text evidence="2">Glycan metabolism; cellulose degradation.</text>
</comment>
<evidence type="ECO:0000256" key="5">
    <source>
        <dbReference type="ARBA" id="ARBA00022801"/>
    </source>
</evidence>
<dbReference type="OrthoDB" id="47059at2759"/>
<feature type="domain" description="Fibronectin type III-like" evidence="9">
    <location>
        <begin position="492"/>
        <end position="552"/>
    </location>
</feature>
<dbReference type="SMART" id="SM01217">
    <property type="entry name" value="Fn3_like"/>
    <property type="match status" value="1"/>
</dbReference>
<evidence type="ECO:0000256" key="8">
    <source>
        <dbReference type="SAM" id="MobiDB-lite"/>
    </source>
</evidence>
<keyword evidence="11" id="KW-1185">Reference proteome</keyword>
<accession>K1X0D2</accession>
<dbReference type="InterPro" id="IPR050288">
    <property type="entry name" value="Cellulose_deg_GH3"/>
</dbReference>
<dbReference type="Proteomes" id="UP000006753">
    <property type="component" value="Unassembled WGS sequence"/>
</dbReference>
<dbReference type="HOGENOM" id="CLU_481531_0_0_1"/>
<evidence type="ECO:0000256" key="4">
    <source>
        <dbReference type="ARBA" id="ARBA00012744"/>
    </source>
</evidence>
<dbReference type="InterPro" id="IPR017853">
    <property type="entry name" value="GH"/>
</dbReference>
<reference evidence="10 11" key="1">
    <citation type="journal article" date="2012" name="BMC Genomics">
        <title>Sequencing the genome of Marssonina brunnea reveals fungus-poplar co-evolution.</title>
        <authorList>
            <person name="Zhu S."/>
            <person name="Cao Y.-Z."/>
            <person name="Jiang C."/>
            <person name="Tan B.-Y."/>
            <person name="Wang Z."/>
            <person name="Feng S."/>
            <person name="Zhang L."/>
            <person name="Su X.-H."/>
            <person name="Brejova B."/>
            <person name="Vinar T."/>
            <person name="Xu M."/>
            <person name="Wang M.-X."/>
            <person name="Zhang S.-G."/>
            <person name="Huang M.-R."/>
            <person name="Wu R."/>
            <person name="Zhou Y."/>
        </authorList>
    </citation>
    <scope>NUCLEOTIDE SEQUENCE [LARGE SCALE GENOMIC DNA]</scope>
    <source>
        <strain evidence="10 11">MB_m1</strain>
    </source>
</reference>
<keyword evidence="5 10" id="KW-0378">Hydrolase</keyword>
<dbReference type="SUPFAM" id="SSF51445">
    <property type="entry name" value="(Trans)glycosidases"/>
    <property type="match status" value="1"/>
</dbReference>
<keyword evidence="7" id="KW-0326">Glycosidase</keyword>
<gene>
    <name evidence="10" type="ORF">MBM_03435</name>
</gene>
<dbReference type="InterPro" id="IPR001764">
    <property type="entry name" value="Glyco_hydro_3_N"/>
</dbReference>
<dbReference type="EC" id="3.2.1.21" evidence="4"/>
<evidence type="ECO:0000256" key="7">
    <source>
        <dbReference type="ARBA" id="ARBA00023295"/>
    </source>
</evidence>
<dbReference type="STRING" id="1072389.K1X0D2"/>
<protein>
    <recommendedName>
        <fullName evidence="4">beta-glucosidase</fullName>
        <ecNumber evidence="4">3.2.1.21</ecNumber>
    </recommendedName>
</protein>
<dbReference type="EMBL" id="JH921433">
    <property type="protein sequence ID" value="EKD18442.1"/>
    <property type="molecule type" value="Genomic_DNA"/>
</dbReference>
<evidence type="ECO:0000256" key="3">
    <source>
        <dbReference type="ARBA" id="ARBA00005336"/>
    </source>
</evidence>
<dbReference type="Pfam" id="PF14310">
    <property type="entry name" value="Fn3-like"/>
    <property type="match status" value="1"/>
</dbReference>
<dbReference type="GO" id="GO:0009251">
    <property type="term" value="P:glucan catabolic process"/>
    <property type="evidence" value="ECO:0007669"/>
    <property type="project" value="TreeGrafter"/>
</dbReference>
<comment type="similarity">
    <text evidence="3">Belongs to the glycosyl hydrolase 3 family.</text>
</comment>
<dbReference type="Gene3D" id="2.60.40.10">
    <property type="entry name" value="Immunoglobulins"/>
    <property type="match status" value="1"/>
</dbReference>
<sequence length="566" mass="61644">MAESPDSQIIDPIFDNYAQKSGELSSGNMNHMPVLEFSPPDSPVAKHISGDQTRYPRKESPAFKTSDGPNGARGAIFKAGTKAALFPCGVSLAASWNKDLLFQVLLAPTVPVPVCLHRGPLGGRNFESFSEDPFLDGKLAASYINGLQGGGTAATIKHFVANEQETERLKIDSIIYTRATSFEERGDMKGRYTILEVPEVICDWGGTNCFVESIEHGCDIAILCVDSMAWRENLEAAAANILRLVERTKGGDMSAEALERDDDREETRLLIRNAGVEERRRTIAYQAISRIAVTGLNATRAIAGGGGSAFLNPYYITLPLDSIRAVAEQNVSFAIGCQTYKWLPLAAEYCATAVGDPGVTLEFFLGDEFDGEPKVVQHRTNTDLFLWDSVPLEVGNVWSCRARTTLTPQTTGLHMMSFSSVGAGRFEGLYIGYRHYQHLKLTPLFPFGHGLSYTTFTYGTPTISHAVLSFAPDSRLTVSIPVTNSGSVPGTGMVQAYIHDPKSPFAKVWLQPGKTKDALLSLDEYPVGYWDTDAGECIVEEGIFEVLIGASSADIRYSLLSSLFLS</sequence>
<dbReference type="GO" id="GO:0008422">
    <property type="term" value="F:beta-glucosidase activity"/>
    <property type="evidence" value="ECO:0007669"/>
    <property type="project" value="UniProtKB-EC"/>
</dbReference>
<comment type="catalytic activity">
    <reaction evidence="1">
        <text>Hydrolysis of terminal, non-reducing beta-D-glucosyl residues with release of beta-D-glucose.</text>
        <dbReference type="EC" id="3.2.1.21"/>
    </reaction>
</comment>
<dbReference type="InterPro" id="IPR026891">
    <property type="entry name" value="Fn3-like"/>
</dbReference>
<dbReference type="Gene3D" id="3.40.50.1700">
    <property type="entry name" value="Glycoside hydrolase family 3 C-terminal domain"/>
    <property type="match status" value="2"/>
</dbReference>
<organism evidence="10 11">
    <name type="scientific">Marssonina brunnea f. sp. multigermtubi (strain MB_m1)</name>
    <name type="common">Marssonina leaf spot fungus</name>
    <dbReference type="NCBI Taxonomy" id="1072389"/>
    <lineage>
        <taxon>Eukaryota</taxon>
        <taxon>Fungi</taxon>
        <taxon>Dikarya</taxon>
        <taxon>Ascomycota</taxon>
        <taxon>Pezizomycotina</taxon>
        <taxon>Leotiomycetes</taxon>
        <taxon>Helotiales</taxon>
        <taxon>Drepanopezizaceae</taxon>
        <taxon>Drepanopeziza</taxon>
    </lineage>
</organism>
<evidence type="ECO:0000256" key="1">
    <source>
        <dbReference type="ARBA" id="ARBA00000448"/>
    </source>
</evidence>
<dbReference type="InterPro" id="IPR036881">
    <property type="entry name" value="Glyco_hydro_3_C_sf"/>
</dbReference>
<dbReference type="Gene3D" id="3.20.20.300">
    <property type="entry name" value="Glycoside hydrolase, family 3, N-terminal domain"/>
    <property type="match status" value="1"/>
</dbReference>
<keyword evidence="6" id="KW-0325">Glycoprotein</keyword>
<dbReference type="SUPFAM" id="SSF52279">
    <property type="entry name" value="Beta-D-glucan exohydrolase, C-terminal domain"/>
    <property type="match status" value="1"/>
</dbReference>
<dbReference type="KEGG" id="mbe:MBM_03435"/>
<evidence type="ECO:0000313" key="11">
    <source>
        <dbReference type="Proteomes" id="UP000006753"/>
    </source>
</evidence>
<evidence type="ECO:0000259" key="9">
    <source>
        <dbReference type="SMART" id="SM01217"/>
    </source>
</evidence>
<dbReference type="PANTHER" id="PTHR42715:SF3">
    <property type="entry name" value="BETA-GLUCOSIDASE B-RELATED"/>
    <property type="match status" value="1"/>
</dbReference>
<proteinExistence type="inferred from homology"/>
<feature type="region of interest" description="Disordered" evidence="8">
    <location>
        <begin position="45"/>
        <end position="69"/>
    </location>
</feature>
<dbReference type="InterPro" id="IPR036962">
    <property type="entry name" value="Glyco_hydro_3_N_sf"/>
</dbReference>
<dbReference type="InterPro" id="IPR013783">
    <property type="entry name" value="Ig-like_fold"/>
</dbReference>
<evidence type="ECO:0000256" key="2">
    <source>
        <dbReference type="ARBA" id="ARBA00004987"/>
    </source>
</evidence>